<dbReference type="GO" id="GO:0005737">
    <property type="term" value="C:cytoplasm"/>
    <property type="evidence" value="ECO:0007669"/>
    <property type="project" value="UniProtKB-SubCell"/>
</dbReference>
<dbReference type="Gene3D" id="3.90.20.20">
    <property type="match status" value="1"/>
</dbReference>
<evidence type="ECO:0000256" key="5">
    <source>
        <dbReference type="ARBA" id="ARBA00023016"/>
    </source>
</evidence>
<reference evidence="11" key="1">
    <citation type="submission" date="2022-09" db="EMBL/GenBank/DDBJ databases">
        <title>Haloadaptaus new haloarchaeum isolated from saline soil.</title>
        <authorList>
            <person name="Duran-Viseras A."/>
            <person name="Sanchez-Porro C."/>
            <person name="Ventosa A."/>
        </authorList>
    </citation>
    <scope>NUCLEOTIDE SEQUENCE</scope>
    <source>
        <strain evidence="11">F3-133</strain>
    </source>
</reference>
<dbReference type="GO" id="GO:0000774">
    <property type="term" value="F:adenyl-nucleotide exchange factor activity"/>
    <property type="evidence" value="ECO:0007669"/>
    <property type="project" value="InterPro"/>
</dbReference>
<evidence type="ECO:0000256" key="4">
    <source>
        <dbReference type="ARBA" id="ARBA00022490"/>
    </source>
</evidence>
<dbReference type="GO" id="GO:0006457">
    <property type="term" value="P:protein folding"/>
    <property type="evidence" value="ECO:0007669"/>
    <property type="project" value="InterPro"/>
</dbReference>
<dbReference type="PROSITE" id="PS01071">
    <property type="entry name" value="GRPE"/>
    <property type="match status" value="1"/>
</dbReference>
<evidence type="ECO:0000256" key="8">
    <source>
        <dbReference type="RuleBase" id="RU000639"/>
    </source>
</evidence>
<evidence type="ECO:0000313" key="11">
    <source>
        <dbReference type="EMBL" id="MCX2818339.1"/>
    </source>
</evidence>
<dbReference type="GO" id="GO:0051087">
    <property type="term" value="F:protein-folding chaperone binding"/>
    <property type="evidence" value="ECO:0007669"/>
    <property type="project" value="InterPro"/>
</dbReference>
<name>A0A9Q4C3K7_9EURY</name>
<evidence type="ECO:0000256" key="10">
    <source>
        <dbReference type="SAM" id="MobiDB-lite"/>
    </source>
</evidence>
<dbReference type="FunFam" id="2.30.22.10:FF:000001">
    <property type="entry name" value="Protein GrpE"/>
    <property type="match status" value="1"/>
</dbReference>
<dbReference type="PRINTS" id="PR00773">
    <property type="entry name" value="GRPEPROTEIN"/>
</dbReference>
<evidence type="ECO:0000313" key="12">
    <source>
        <dbReference type="Proteomes" id="UP001149411"/>
    </source>
</evidence>
<dbReference type="AlphaFoldDB" id="A0A9Q4C3K7"/>
<dbReference type="EMBL" id="RKLV01000002">
    <property type="protein sequence ID" value="MCX2818339.1"/>
    <property type="molecule type" value="Genomic_DNA"/>
</dbReference>
<feature type="compositionally biased region" description="Basic and acidic residues" evidence="10">
    <location>
        <begin position="136"/>
        <end position="153"/>
    </location>
</feature>
<evidence type="ECO:0000256" key="9">
    <source>
        <dbReference type="RuleBase" id="RU004478"/>
    </source>
</evidence>
<proteinExistence type="inferred from homology"/>
<comment type="function">
    <text evidence="7 8">Participates actively in the response to hyperosmotic and heat shock by preventing the aggregation of stress-denatured proteins, in association with DnaK and GrpE. It is the nucleotide exchange factor for DnaK and may function as a thermosensor. Unfolded proteins bind initially to DnaJ; upon interaction with the DnaJ-bound protein, DnaK hydrolyzes its bound ATP, resulting in the formation of a stable complex. GrpE releases ADP from DnaK; ATP binding to DnaK triggers the release of the substrate protein, thus completing the reaction cycle. Several rounds of ATP-dependent interactions between DnaJ, DnaK and GrpE are required for fully efficient folding.</text>
</comment>
<comment type="similarity">
    <text evidence="2 7 9">Belongs to the GrpE family.</text>
</comment>
<dbReference type="CDD" id="cd00446">
    <property type="entry name" value="GrpE"/>
    <property type="match status" value="1"/>
</dbReference>
<dbReference type="InterPro" id="IPR013805">
    <property type="entry name" value="GrpE_CC"/>
</dbReference>
<sequence length="192" mass="22380">MRVLDTEEKHDGGDDEPAEPEKLRNRLEERQERIDELEGELAERQGRVDELESRVKRVQADFQNYKKRAEERREEVRERATEDLVERLLGVRDDIDRALEADEETDADGEDLREGVEIIRDELDDVLRDEGVERVETDEFDPEKHEAMMRVDSEEHEEGEVVDVYEQGYVMAGRVLRPAKVTVADGDEGEDE</sequence>
<evidence type="ECO:0000256" key="7">
    <source>
        <dbReference type="HAMAP-Rule" id="MF_01151"/>
    </source>
</evidence>
<evidence type="ECO:0000256" key="1">
    <source>
        <dbReference type="ARBA" id="ARBA00004496"/>
    </source>
</evidence>
<gene>
    <name evidence="7" type="primary">grpE</name>
    <name evidence="11" type="ORF">EGH25_03100</name>
</gene>
<feature type="region of interest" description="Disordered" evidence="10">
    <location>
        <begin position="136"/>
        <end position="159"/>
    </location>
</feature>
<comment type="subunit">
    <text evidence="3 7">Homodimer.</text>
</comment>
<evidence type="ECO:0000256" key="2">
    <source>
        <dbReference type="ARBA" id="ARBA00009054"/>
    </source>
</evidence>
<dbReference type="RefSeq" id="WP_266086121.1">
    <property type="nucleotide sequence ID" value="NZ_RKLV01000002.1"/>
</dbReference>
<dbReference type="InterPro" id="IPR000740">
    <property type="entry name" value="GrpE"/>
</dbReference>
<dbReference type="Gene3D" id="2.30.22.10">
    <property type="entry name" value="Head domain of nucleotide exchange factor GrpE"/>
    <property type="match status" value="1"/>
</dbReference>
<protein>
    <recommendedName>
        <fullName evidence="7 8">Protein GrpE</fullName>
    </recommendedName>
    <alternativeName>
        <fullName evidence="7">HSP-70 cofactor</fullName>
    </alternativeName>
</protein>
<keyword evidence="5 7" id="KW-0346">Stress response</keyword>
<keyword evidence="12" id="KW-1185">Reference proteome</keyword>
<dbReference type="SUPFAM" id="SSF51064">
    <property type="entry name" value="Head domain of nucleotide exchange factor GrpE"/>
    <property type="match status" value="1"/>
</dbReference>
<dbReference type="SUPFAM" id="SSF58014">
    <property type="entry name" value="Coiled-coil domain of nucleotide exchange factor GrpE"/>
    <property type="match status" value="1"/>
</dbReference>
<dbReference type="Pfam" id="PF01025">
    <property type="entry name" value="GrpE"/>
    <property type="match status" value="1"/>
</dbReference>
<dbReference type="Proteomes" id="UP001149411">
    <property type="component" value="Unassembled WGS sequence"/>
</dbReference>
<dbReference type="PANTHER" id="PTHR21237:SF23">
    <property type="entry name" value="GRPE PROTEIN HOMOLOG, MITOCHONDRIAL"/>
    <property type="match status" value="1"/>
</dbReference>
<evidence type="ECO:0000256" key="6">
    <source>
        <dbReference type="ARBA" id="ARBA00023186"/>
    </source>
</evidence>
<dbReference type="PANTHER" id="PTHR21237">
    <property type="entry name" value="GRPE PROTEIN"/>
    <property type="match status" value="1"/>
</dbReference>
<comment type="subcellular location">
    <subcellularLocation>
        <location evidence="1 7">Cytoplasm</location>
    </subcellularLocation>
</comment>
<comment type="caution">
    <text evidence="11">The sequence shown here is derived from an EMBL/GenBank/DDBJ whole genome shotgun (WGS) entry which is preliminary data.</text>
</comment>
<feature type="compositionally biased region" description="Basic and acidic residues" evidence="10">
    <location>
        <begin position="1"/>
        <end position="12"/>
    </location>
</feature>
<accession>A0A9Q4C3K7</accession>
<dbReference type="GO" id="GO:0051082">
    <property type="term" value="F:unfolded protein binding"/>
    <property type="evidence" value="ECO:0007669"/>
    <property type="project" value="TreeGrafter"/>
</dbReference>
<keyword evidence="4 7" id="KW-0963">Cytoplasm</keyword>
<keyword evidence="6 7" id="KW-0143">Chaperone</keyword>
<dbReference type="InterPro" id="IPR009012">
    <property type="entry name" value="GrpE_head"/>
</dbReference>
<dbReference type="HAMAP" id="MF_01151">
    <property type="entry name" value="GrpE"/>
    <property type="match status" value="1"/>
</dbReference>
<feature type="region of interest" description="Disordered" evidence="10">
    <location>
        <begin position="1"/>
        <end position="23"/>
    </location>
</feature>
<evidence type="ECO:0000256" key="3">
    <source>
        <dbReference type="ARBA" id="ARBA00011738"/>
    </source>
</evidence>
<dbReference type="GO" id="GO:0042803">
    <property type="term" value="F:protein homodimerization activity"/>
    <property type="evidence" value="ECO:0007669"/>
    <property type="project" value="InterPro"/>
</dbReference>
<organism evidence="11 12">
    <name type="scientific">Halorutilus salinus</name>
    <dbReference type="NCBI Taxonomy" id="2487751"/>
    <lineage>
        <taxon>Archaea</taxon>
        <taxon>Methanobacteriati</taxon>
        <taxon>Methanobacteriota</taxon>
        <taxon>Stenosarchaea group</taxon>
        <taxon>Halobacteria</taxon>
        <taxon>Halorutilales</taxon>
        <taxon>Halorutilaceae</taxon>
        <taxon>Halorutilus</taxon>
    </lineage>
</organism>